<feature type="transmembrane region" description="Helical" evidence="11">
    <location>
        <begin position="328"/>
        <end position="355"/>
    </location>
</feature>
<organism evidence="13 14">
    <name type="scientific">Candidatus Methylopumilus turicensis</name>
    <dbReference type="NCBI Taxonomy" id="1581680"/>
    <lineage>
        <taxon>Bacteria</taxon>
        <taxon>Pseudomonadati</taxon>
        <taxon>Pseudomonadota</taxon>
        <taxon>Betaproteobacteria</taxon>
        <taxon>Nitrosomonadales</taxon>
        <taxon>Methylophilaceae</taxon>
        <taxon>Candidatus Methylopumilus</taxon>
    </lineage>
</organism>
<feature type="transmembrane region" description="Helical" evidence="11">
    <location>
        <begin position="164"/>
        <end position="191"/>
    </location>
</feature>
<name>A0A0B7IV62_9PROT</name>
<keyword evidence="9" id="KW-0739">Sodium transport</keyword>
<comment type="subcellular location">
    <subcellularLocation>
        <location evidence="1">Membrane</location>
        <topology evidence="1">Multi-pass membrane protein</topology>
    </subcellularLocation>
</comment>
<dbReference type="EMBL" id="LN794158">
    <property type="protein sequence ID" value="CEN56156.1"/>
    <property type="molecule type" value="Genomic_DNA"/>
</dbReference>
<dbReference type="PANTHER" id="PTHR43269">
    <property type="entry name" value="SODIUM/PROTON ANTIPORTER 1-RELATED"/>
    <property type="match status" value="1"/>
</dbReference>
<feature type="transmembrane region" description="Helical" evidence="11">
    <location>
        <begin position="290"/>
        <end position="308"/>
    </location>
</feature>
<keyword evidence="7" id="KW-0406">Ion transport</keyword>
<evidence type="ECO:0000313" key="13">
    <source>
        <dbReference type="EMBL" id="CEN56156.1"/>
    </source>
</evidence>
<proteinExistence type="inferred from homology"/>
<evidence type="ECO:0000256" key="1">
    <source>
        <dbReference type="ARBA" id="ARBA00004141"/>
    </source>
</evidence>
<gene>
    <name evidence="13" type="ORF">BN1209_1115</name>
</gene>
<feature type="transmembrane region" description="Helical" evidence="11">
    <location>
        <begin position="367"/>
        <end position="392"/>
    </location>
</feature>
<evidence type="ECO:0000259" key="12">
    <source>
        <dbReference type="Pfam" id="PF03600"/>
    </source>
</evidence>
<evidence type="ECO:0000256" key="7">
    <source>
        <dbReference type="ARBA" id="ARBA00023065"/>
    </source>
</evidence>
<dbReference type="GO" id="GO:0016020">
    <property type="term" value="C:membrane"/>
    <property type="evidence" value="ECO:0007669"/>
    <property type="project" value="UniProtKB-SubCell"/>
</dbReference>
<keyword evidence="8 11" id="KW-0472">Membrane</keyword>
<evidence type="ECO:0000256" key="5">
    <source>
        <dbReference type="ARBA" id="ARBA00022989"/>
    </source>
</evidence>
<feature type="transmembrane region" description="Helical" evidence="11">
    <location>
        <begin position="250"/>
        <end position="269"/>
    </location>
</feature>
<dbReference type="Proteomes" id="UP000056322">
    <property type="component" value="Chromosome 1"/>
</dbReference>
<keyword evidence="5 11" id="KW-1133">Transmembrane helix</keyword>
<evidence type="ECO:0000256" key="8">
    <source>
        <dbReference type="ARBA" id="ARBA00023136"/>
    </source>
</evidence>
<evidence type="ECO:0000313" key="14">
    <source>
        <dbReference type="Proteomes" id="UP000056322"/>
    </source>
</evidence>
<feature type="transmembrane region" description="Helical" evidence="11">
    <location>
        <begin position="404"/>
        <end position="425"/>
    </location>
</feature>
<dbReference type="GO" id="GO:0006814">
    <property type="term" value="P:sodium ion transport"/>
    <property type="evidence" value="ECO:0007669"/>
    <property type="project" value="UniProtKB-KW"/>
</dbReference>
<sequence>MSSALILIFVITYLAITLEHPIKINKSASALLGAGLLWTVYALATNDQHLVSHQLSESIASTAEIVFFLIGAMTIVEVIDAHNGFDVITSRIKTTKLVSLLWIIGLLAFFLSAILDNLTTTIVMISLTRKLLQEKSDRLLFAAIVVISANAGGAWSPIGDVTTTMLWIGGQITTIAIMKGLFLASLVNLLAPLLVISYSMRGKTIASPTKTYSASSMLTSSFERNVMFFAGLGILVLVPVFKTVTHLPPFMGILFGLGILWLIGDLIHYKKEDAEKEQFTLVNALKQIDMTSIVFFIGILLAVATLEHSHILQSFAQFLDHAIGRQDLIVTLFGLISAIVDNVPLVAASIGMYDLTRYPADSFLWEFMAYCAGTGGSILIIGSAAGVAAMGLEKIPFFWYVKKISGLALVGYFAGIATYIIQYNLTH</sequence>
<evidence type="ECO:0000256" key="2">
    <source>
        <dbReference type="ARBA" id="ARBA00022448"/>
    </source>
</evidence>
<feature type="transmembrane region" description="Helical" evidence="11">
    <location>
        <begin position="139"/>
        <end position="158"/>
    </location>
</feature>
<evidence type="ECO:0000256" key="6">
    <source>
        <dbReference type="ARBA" id="ARBA00023053"/>
    </source>
</evidence>
<dbReference type="GO" id="GO:0015297">
    <property type="term" value="F:antiporter activity"/>
    <property type="evidence" value="ECO:0007669"/>
    <property type="project" value="UniProtKB-KW"/>
</dbReference>
<dbReference type="RefSeq" id="WP_045751314.1">
    <property type="nucleotide sequence ID" value="NZ_LN794158.1"/>
</dbReference>
<keyword evidence="3" id="KW-0050">Antiport</keyword>
<dbReference type="InterPro" id="IPR045016">
    <property type="entry name" value="NhaD-like"/>
</dbReference>
<dbReference type="InterPro" id="IPR004680">
    <property type="entry name" value="Cit_transptr-like_dom"/>
</dbReference>
<protein>
    <submittedName>
        <fullName evidence="13">Sodium/proton antiporter, NhaD family</fullName>
    </submittedName>
</protein>
<comment type="similarity">
    <text evidence="10">Belongs to the NhaD Na(+)/H(+) (TC 2.A.62) antiporter family.</text>
</comment>
<dbReference type="KEGG" id="mbac:BN1209_1115"/>
<feature type="domain" description="Citrate transporter-like" evidence="12">
    <location>
        <begin position="18"/>
        <end position="353"/>
    </location>
</feature>
<evidence type="ECO:0000256" key="4">
    <source>
        <dbReference type="ARBA" id="ARBA00022692"/>
    </source>
</evidence>
<keyword evidence="4 11" id="KW-0812">Transmembrane</keyword>
<feature type="transmembrane region" description="Helical" evidence="11">
    <location>
        <begin position="226"/>
        <end position="244"/>
    </location>
</feature>
<evidence type="ECO:0000256" key="9">
    <source>
        <dbReference type="ARBA" id="ARBA00023201"/>
    </source>
</evidence>
<reference evidence="14" key="1">
    <citation type="submission" date="2014-12" db="EMBL/GenBank/DDBJ databases">
        <authorList>
            <person name="Salcher M.M."/>
        </authorList>
    </citation>
    <scope>NUCLEOTIDE SEQUENCE [LARGE SCALE GENOMIC DNA]</scope>
    <source>
        <strain evidence="14">MMS-10A-171</strain>
    </source>
</reference>
<feature type="transmembrane region" description="Helical" evidence="11">
    <location>
        <begin position="27"/>
        <end position="46"/>
    </location>
</feature>
<keyword evidence="6" id="KW-0915">Sodium</keyword>
<dbReference type="STRING" id="1581680.BN1209_1115"/>
<evidence type="ECO:0000256" key="10">
    <source>
        <dbReference type="ARBA" id="ARBA00025753"/>
    </source>
</evidence>
<feature type="transmembrane region" description="Helical" evidence="11">
    <location>
        <begin position="99"/>
        <end position="127"/>
    </location>
</feature>
<dbReference type="NCBIfam" id="NF038006">
    <property type="entry name" value="NhaD_1"/>
    <property type="match status" value="1"/>
</dbReference>
<keyword evidence="2" id="KW-0813">Transport</keyword>
<accession>A0A0B7IV62</accession>
<dbReference type="OrthoDB" id="9772058at2"/>
<keyword evidence="14" id="KW-1185">Reference proteome</keyword>
<dbReference type="PANTHER" id="PTHR43269:SF2">
    <property type="entry name" value="SODIUM_PROTON ANTIPORTER 1-RELATED"/>
    <property type="match status" value="1"/>
</dbReference>
<dbReference type="Pfam" id="PF03600">
    <property type="entry name" value="CitMHS"/>
    <property type="match status" value="1"/>
</dbReference>
<evidence type="ECO:0000256" key="3">
    <source>
        <dbReference type="ARBA" id="ARBA00022449"/>
    </source>
</evidence>
<evidence type="ECO:0000256" key="11">
    <source>
        <dbReference type="SAM" id="Phobius"/>
    </source>
</evidence>
<feature type="transmembrane region" description="Helical" evidence="11">
    <location>
        <begin position="58"/>
        <end position="79"/>
    </location>
</feature>
<dbReference type="AlphaFoldDB" id="A0A0B7IV62"/>
<dbReference type="HOGENOM" id="CLU_029697_1_0_4"/>